<proteinExistence type="predicted"/>
<evidence type="ECO:0000259" key="1">
    <source>
        <dbReference type="Pfam" id="PF00931"/>
    </source>
</evidence>
<dbReference type="GO" id="GO:0043531">
    <property type="term" value="F:ADP binding"/>
    <property type="evidence" value="ECO:0007669"/>
    <property type="project" value="InterPro"/>
</dbReference>
<evidence type="ECO:0008006" key="5">
    <source>
        <dbReference type="Google" id="ProtNLM"/>
    </source>
</evidence>
<dbReference type="Pfam" id="PF00931">
    <property type="entry name" value="NB-ARC"/>
    <property type="match status" value="1"/>
</dbReference>
<sequence>MVNFEGNINGHVVIPGTHTAAGGTTTFNIGYPPAQASKPREPFTTVPFAADPDFVDRPDILAWVRDKCAGPGARAALVGLGGVGKSQLALQYAHSIRDASPHTFVFWVHASTRARFEEAYQDIAERLQLPGRSDPKANVLRLVSGWLRGETNGRWVMVLDNVDDVETFHPSWKRPRGEADPDAQTPLASYLPQSRNGAMLVTSRSKDAAARLVGGRNRIKEVLAMDESEGLQLLRNKLSDLPLEESAVELLQALNRIPLAITQAAAYINRRARMTVAGYLAEFQKSSKKQESLLRRDADELRRDKSASNSVVTTWQMSFEQIQHERRSAAELLSLMSFFNPQGIPESTLRRYSKGAAGLTDEEDEEEADSAFDEDLDVLQAYSLVSVTADNNACEMHALVQFCTRVWLSSFSNAEQWQHRFIALMAQELPSGEYENWAKSWYLWKQGSYTSAQQLAAKGLSIREKVLGLNNQQTLDSVEVLASVLGDQGKYDEAETLHRQALEGCKKELGERHPDTLTSASNLALVLRHQGKYAEAETLNRQALEGRKKELRERHPDTLTSMDNLAGVLQAQGKYKEAETLHRQALEGYKKELGEQHPDTLTSVSNLAQVLWCQGKYEEAETLNRQALEGRKKELGERHPNTLTSVSNLAQVLRCQGKYDEAETLSRRALEGYEKELGERHPYTLTSMDNLALVLRHQGKYGEAEMLNRQALEGRRKELGEQHPDMLTSVSNLASVLRAQGKYAEAETLHRQALEGYEKKLGERHPHTLTSVSNLALMLQDQGKYTEAETLNRQALEGREKELGERHPDTLTSVYCLLKSYFKQSS</sequence>
<dbReference type="InterPro" id="IPR053137">
    <property type="entry name" value="NLR-like"/>
</dbReference>
<comment type="caution">
    <text evidence="3">The sequence shown here is derived from an EMBL/GenBank/DDBJ whole genome shotgun (WGS) entry which is preliminary data.</text>
</comment>
<name>A0A9P4T4F1_CURKU</name>
<feature type="domain" description="DUF7779" evidence="2">
    <location>
        <begin position="322"/>
        <end position="407"/>
    </location>
</feature>
<evidence type="ECO:0000313" key="3">
    <source>
        <dbReference type="EMBL" id="KAF2993769.1"/>
    </source>
</evidence>
<evidence type="ECO:0000259" key="2">
    <source>
        <dbReference type="Pfam" id="PF25000"/>
    </source>
</evidence>
<dbReference type="PRINTS" id="PR00381">
    <property type="entry name" value="KINESINLIGHT"/>
</dbReference>
<evidence type="ECO:0000313" key="4">
    <source>
        <dbReference type="Proteomes" id="UP000801428"/>
    </source>
</evidence>
<dbReference type="InterPro" id="IPR002182">
    <property type="entry name" value="NB-ARC"/>
</dbReference>
<dbReference type="InterPro" id="IPR027417">
    <property type="entry name" value="P-loop_NTPase"/>
</dbReference>
<dbReference type="Pfam" id="PF13374">
    <property type="entry name" value="TPR_10"/>
    <property type="match status" value="1"/>
</dbReference>
<dbReference type="InterPro" id="IPR056681">
    <property type="entry name" value="DUF7779"/>
</dbReference>
<dbReference type="SUPFAM" id="SSF52540">
    <property type="entry name" value="P-loop containing nucleoside triphosphate hydrolases"/>
    <property type="match status" value="1"/>
</dbReference>
<dbReference type="EMBL" id="SWKU01000048">
    <property type="protein sequence ID" value="KAF2993769.1"/>
    <property type="molecule type" value="Genomic_DNA"/>
</dbReference>
<dbReference type="PANTHER" id="PTHR46082">
    <property type="entry name" value="ATP/GTP-BINDING PROTEIN-RELATED"/>
    <property type="match status" value="1"/>
</dbReference>
<dbReference type="InterPro" id="IPR011990">
    <property type="entry name" value="TPR-like_helical_dom_sf"/>
</dbReference>
<dbReference type="Pfam" id="PF25000">
    <property type="entry name" value="DUF7779"/>
    <property type="match status" value="1"/>
</dbReference>
<keyword evidence="4" id="KW-1185">Reference proteome</keyword>
<feature type="domain" description="NB-ARC" evidence="1">
    <location>
        <begin position="76"/>
        <end position="238"/>
    </location>
</feature>
<dbReference type="Gene3D" id="3.40.50.300">
    <property type="entry name" value="P-loop containing nucleotide triphosphate hydrolases"/>
    <property type="match status" value="1"/>
</dbReference>
<gene>
    <name evidence="3" type="ORF">E8E13_002179</name>
</gene>
<dbReference type="Gene3D" id="1.25.40.10">
    <property type="entry name" value="Tetratricopeptide repeat domain"/>
    <property type="match status" value="2"/>
</dbReference>
<accession>A0A9P4T4F1</accession>
<dbReference type="OrthoDB" id="20872at2759"/>
<dbReference type="InterPro" id="IPR019734">
    <property type="entry name" value="TPR_rpt"/>
</dbReference>
<dbReference type="AlphaFoldDB" id="A0A9P4T4F1"/>
<dbReference type="Pfam" id="PF13424">
    <property type="entry name" value="TPR_12"/>
    <property type="match status" value="4"/>
</dbReference>
<protein>
    <recommendedName>
        <fullName evidence="5">TPR-like protein</fullName>
    </recommendedName>
</protein>
<dbReference type="PANTHER" id="PTHR46082:SF6">
    <property type="entry name" value="AAA+ ATPASE DOMAIN-CONTAINING PROTEIN-RELATED"/>
    <property type="match status" value="1"/>
</dbReference>
<dbReference type="Proteomes" id="UP000801428">
    <property type="component" value="Unassembled WGS sequence"/>
</dbReference>
<dbReference type="SMART" id="SM00028">
    <property type="entry name" value="TPR"/>
    <property type="match status" value="7"/>
</dbReference>
<dbReference type="SUPFAM" id="SSF48452">
    <property type="entry name" value="TPR-like"/>
    <property type="match status" value="4"/>
</dbReference>
<reference evidence="3" key="1">
    <citation type="submission" date="2019-04" db="EMBL/GenBank/DDBJ databases">
        <title>Sequencing of skin fungus with MAO and IRED activity.</title>
        <authorList>
            <person name="Marsaioli A.J."/>
            <person name="Bonatto J.M.C."/>
            <person name="Reis Junior O."/>
        </authorList>
    </citation>
    <scope>NUCLEOTIDE SEQUENCE</scope>
    <source>
        <strain evidence="3">30M1</strain>
    </source>
</reference>
<organism evidence="3 4">
    <name type="scientific">Curvularia kusanoi</name>
    <name type="common">Cochliobolus kusanoi</name>
    <dbReference type="NCBI Taxonomy" id="90978"/>
    <lineage>
        <taxon>Eukaryota</taxon>
        <taxon>Fungi</taxon>
        <taxon>Dikarya</taxon>
        <taxon>Ascomycota</taxon>
        <taxon>Pezizomycotina</taxon>
        <taxon>Dothideomycetes</taxon>
        <taxon>Pleosporomycetidae</taxon>
        <taxon>Pleosporales</taxon>
        <taxon>Pleosporineae</taxon>
        <taxon>Pleosporaceae</taxon>
        <taxon>Curvularia</taxon>
    </lineage>
</organism>